<keyword evidence="2" id="KW-1185">Reference proteome</keyword>
<dbReference type="InterPro" id="IPR038668">
    <property type="entry name" value="Lipid-bd_sf"/>
</dbReference>
<protein>
    <submittedName>
        <fullName evidence="1">Lipid-binding putative hydrolase</fullName>
    </submittedName>
</protein>
<dbReference type="Gene3D" id="2.40.128.220">
    <property type="match status" value="1"/>
</dbReference>
<dbReference type="RefSeq" id="WP_027473389.1">
    <property type="nucleotide sequence ID" value="NZ_BAMD01000066.1"/>
</dbReference>
<gene>
    <name evidence="1" type="ORF">JCM21142_93791</name>
</gene>
<dbReference type="eggNOG" id="ENOG5030PMT">
    <property type="taxonomic scope" value="Bacteria"/>
</dbReference>
<organism evidence="1 2">
    <name type="scientific">Saccharicrinis fermentans DSM 9555 = JCM 21142</name>
    <dbReference type="NCBI Taxonomy" id="869213"/>
    <lineage>
        <taxon>Bacteria</taxon>
        <taxon>Pseudomonadati</taxon>
        <taxon>Bacteroidota</taxon>
        <taxon>Bacteroidia</taxon>
        <taxon>Marinilabiliales</taxon>
        <taxon>Marinilabiliaceae</taxon>
        <taxon>Saccharicrinis</taxon>
    </lineage>
</organism>
<evidence type="ECO:0000313" key="2">
    <source>
        <dbReference type="Proteomes" id="UP000019402"/>
    </source>
</evidence>
<keyword evidence="1" id="KW-0378">Hydrolase</keyword>
<dbReference type="GO" id="GO:0016787">
    <property type="term" value="F:hydrolase activity"/>
    <property type="evidence" value="ECO:0007669"/>
    <property type="project" value="UniProtKB-KW"/>
</dbReference>
<reference evidence="1 2" key="1">
    <citation type="journal article" date="2014" name="Genome Announc.">
        <title>Draft Genome Sequence of Cytophaga fermentans JCM 21142T, a Facultative Anaerobe Isolated from Marine Mud.</title>
        <authorList>
            <person name="Starns D."/>
            <person name="Oshima K."/>
            <person name="Suda W."/>
            <person name="Iino T."/>
            <person name="Yuki M."/>
            <person name="Inoue J."/>
            <person name="Kitamura K."/>
            <person name="Iida T."/>
            <person name="Darby A."/>
            <person name="Hattori M."/>
            <person name="Ohkuma M."/>
        </authorList>
    </citation>
    <scope>NUCLEOTIDE SEQUENCE [LARGE SCALE GENOMIC DNA]</scope>
    <source>
        <strain evidence="1 2">JCM 21142</strain>
    </source>
</reference>
<dbReference type="PROSITE" id="PS51257">
    <property type="entry name" value="PROKAR_LIPOPROTEIN"/>
    <property type="match status" value="1"/>
</dbReference>
<dbReference type="InterPro" id="IPR024404">
    <property type="entry name" value="Lipid-bd_put"/>
</dbReference>
<dbReference type="Pfam" id="PF12888">
    <property type="entry name" value="Lipid_bd"/>
    <property type="match status" value="1"/>
</dbReference>
<dbReference type="OrthoDB" id="851990at2"/>
<sequence>MKNIYIYILFLVSSFLVVSCDKEDIGGTATESMAGEWYVTAVAIDADGEVVYEDEDLYNLGSFHLDTYNTADNVSNEMWISDNGNFWDFKVKVDILDDEEMLFTVVDGQNVAYDSKVSILGVILPNQATTPSGMPADSISFFVEFDDDTNPATYGFDSYRVAGYRYTGLAGDE</sequence>
<accession>W7YC92</accession>
<dbReference type="AlphaFoldDB" id="W7YC92"/>
<dbReference type="Proteomes" id="UP000019402">
    <property type="component" value="Unassembled WGS sequence"/>
</dbReference>
<comment type="caution">
    <text evidence="1">The sequence shown here is derived from an EMBL/GenBank/DDBJ whole genome shotgun (WGS) entry which is preliminary data.</text>
</comment>
<name>W7YC92_9BACT</name>
<evidence type="ECO:0000313" key="1">
    <source>
        <dbReference type="EMBL" id="GAF05068.1"/>
    </source>
</evidence>
<proteinExistence type="predicted"/>
<dbReference type="EMBL" id="BAMD01000066">
    <property type="protein sequence ID" value="GAF05068.1"/>
    <property type="molecule type" value="Genomic_DNA"/>
</dbReference>
<dbReference type="STRING" id="869213.GCA_000517085_04094"/>